<evidence type="ECO:0000313" key="2">
    <source>
        <dbReference type="Proteomes" id="UP001219934"/>
    </source>
</evidence>
<gene>
    <name evidence="1" type="ORF">JOQ06_014619</name>
</gene>
<protein>
    <submittedName>
        <fullName evidence="1">Uncharacterized protein</fullName>
    </submittedName>
</protein>
<comment type="caution">
    <text evidence="1">The sequence shown here is derived from an EMBL/GenBank/DDBJ whole genome shotgun (WGS) entry which is preliminary data.</text>
</comment>
<name>A0AAD6AMA5_9TELE</name>
<dbReference type="EMBL" id="JAPTMU010000019">
    <property type="protein sequence ID" value="KAJ4926875.1"/>
    <property type="molecule type" value="Genomic_DNA"/>
</dbReference>
<accession>A0AAD6AMA5</accession>
<proteinExistence type="predicted"/>
<reference evidence="1" key="1">
    <citation type="submission" date="2022-11" db="EMBL/GenBank/DDBJ databases">
        <title>Chromosome-level genome of Pogonophryne albipinna.</title>
        <authorList>
            <person name="Jo E."/>
        </authorList>
    </citation>
    <scope>NUCLEOTIDE SEQUENCE</scope>
    <source>
        <strain evidence="1">SGF0006</strain>
        <tissue evidence="1">Muscle</tissue>
    </source>
</reference>
<organism evidence="1 2">
    <name type="scientific">Pogonophryne albipinna</name>
    <dbReference type="NCBI Taxonomy" id="1090488"/>
    <lineage>
        <taxon>Eukaryota</taxon>
        <taxon>Metazoa</taxon>
        <taxon>Chordata</taxon>
        <taxon>Craniata</taxon>
        <taxon>Vertebrata</taxon>
        <taxon>Euteleostomi</taxon>
        <taxon>Actinopterygii</taxon>
        <taxon>Neopterygii</taxon>
        <taxon>Teleostei</taxon>
        <taxon>Neoteleostei</taxon>
        <taxon>Acanthomorphata</taxon>
        <taxon>Eupercaria</taxon>
        <taxon>Perciformes</taxon>
        <taxon>Notothenioidei</taxon>
        <taxon>Pogonophryne</taxon>
    </lineage>
</organism>
<sequence>MMMYSKVLKQSSVTLDASARACSGAARAAMLQRICRQLTPGCGTSGVRGGDDYFLTLGNWFSIRLHRGLNQNVAYGCLNDNQEEGTPASLFSLAPVAVPPLSPACEPG</sequence>
<keyword evidence="2" id="KW-1185">Reference proteome</keyword>
<dbReference type="AlphaFoldDB" id="A0AAD6AMA5"/>
<dbReference type="Proteomes" id="UP001219934">
    <property type="component" value="Unassembled WGS sequence"/>
</dbReference>
<evidence type="ECO:0000313" key="1">
    <source>
        <dbReference type="EMBL" id="KAJ4926875.1"/>
    </source>
</evidence>